<name>A1WYE5_HALHL</name>
<gene>
    <name evidence="2" type="ordered locus">Hhal_1943</name>
</gene>
<sequence>MTARKGERGRLGGVAAGLLALSGALASAAAEDFPEPQLVFHIDMQEPQRVSSTIFNANNAASHYEGQLLDHDVRIVLHGFGLRYVTEDRLADTAYEVDEADVAERDDLLQRLRTLSDTYDVQLEVCASSMDEAGLEQEDLAVDAELIDYGATRLEELQRRGFSYIKIQ</sequence>
<dbReference type="STRING" id="349124.Hhal_1943"/>
<dbReference type="Pfam" id="PF02635">
    <property type="entry name" value="DsrE"/>
    <property type="match status" value="1"/>
</dbReference>
<dbReference type="RefSeq" id="WP_011814729.1">
    <property type="nucleotide sequence ID" value="NC_008789.1"/>
</dbReference>
<reference evidence="2 3" key="2">
    <citation type="journal article" date="2013" name="Stand. Genomic Sci.">
        <title>Complete genome sequence of Halorhodospira halophila SL1.</title>
        <authorList>
            <person name="Challacombe J.F."/>
            <person name="Majid S."/>
            <person name="Deole R."/>
            <person name="Brettin T.S."/>
            <person name="Bruce D."/>
            <person name="Delano S.F."/>
            <person name="Detter J.C."/>
            <person name="Gleasner C.D."/>
            <person name="Han C.S."/>
            <person name="Misra M."/>
            <person name="Reitenga K.G."/>
            <person name="Mikhailova N."/>
            <person name="Woyke T."/>
            <person name="Pitluck S."/>
            <person name="Nolan M."/>
            <person name="Land M.L."/>
            <person name="Saunders E."/>
            <person name="Tapia R."/>
            <person name="Lapidus A."/>
            <person name="Ivanova N."/>
            <person name="Hoff W.D."/>
        </authorList>
    </citation>
    <scope>NUCLEOTIDE SEQUENCE [LARGE SCALE GENOMIC DNA]</scope>
    <source>
        <strain evidence="3">DSM 244 / SL1</strain>
    </source>
</reference>
<dbReference type="PANTHER" id="PTHR37691:SF1">
    <property type="entry name" value="BLR3518 PROTEIN"/>
    <property type="match status" value="1"/>
</dbReference>
<dbReference type="AlphaFoldDB" id="A1WYE5"/>
<dbReference type="eggNOG" id="COG1416">
    <property type="taxonomic scope" value="Bacteria"/>
</dbReference>
<accession>A1WYE5</accession>
<dbReference type="Gene3D" id="3.40.1260.10">
    <property type="entry name" value="DsrEFH-like"/>
    <property type="match status" value="1"/>
</dbReference>
<evidence type="ECO:0000313" key="3">
    <source>
        <dbReference type="Proteomes" id="UP000000647"/>
    </source>
</evidence>
<feature type="signal peptide" evidence="1">
    <location>
        <begin position="1"/>
        <end position="29"/>
    </location>
</feature>
<feature type="chain" id="PRO_5002640472" evidence="1">
    <location>
        <begin position="30"/>
        <end position="168"/>
    </location>
</feature>
<evidence type="ECO:0000256" key="1">
    <source>
        <dbReference type="SAM" id="SignalP"/>
    </source>
</evidence>
<dbReference type="InterPro" id="IPR027396">
    <property type="entry name" value="DsrEFH-like"/>
</dbReference>
<reference evidence="3" key="1">
    <citation type="submission" date="2006-12" db="EMBL/GenBank/DDBJ databases">
        <title>Complete sequence of Halorhodospira halophila SL1.</title>
        <authorList>
            <consortium name="US DOE Joint Genome Institute"/>
            <person name="Copeland A."/>
            <person name="Lucas S."/>
            <person name="Lapidus A."/>
            <person name="Barry K."/>
            <person name="Detter J.C."/>
            <person name="Glavina del Rio T."/>
            <person name="Hammon N."/>
            <person name="Israni S."/>
            <person name="Dalin E."/>
            <person name="Tice H."/>
            <person name="Pitluck S."/>
            <person name="Saunders E."/>
            <person name="Brettin T."/>
            <person name="Bruce D."/>
            <person name="Han C."/>
            <person name="Tapia R."/>
            <person name="Schmutz J."/>
            <person name="Larimer F."/>
            <person name="Land M."/>
            <person name="Hauser L."/>
            <person name="Kyrpides N."/>
            <person name="Mikhailova N."/>
            <person name="Hoff W."/>
            <person name="Richardson P."/>
        </authorList>
    </citation>
    <scope>NUCLEOTIDE SEQUENCE [LARGE SCALE GENOMIC DNA]</scope>
    <source>
        <strain evidence="3">DSM 244 / SL1</strain>
    </source>
</reference>
<dbReference type="EMBL" id="CP000544">
    <property type="protein sequence ID" value="ABM62707.1"/>
    <property type="molecule type" value="Genomic_DNA"/>
</dbReference>
<dbReference type="InterPro" id="IPR003787">
    <property type="entry name" value="Sulphur_relay_DsrE/F-like"/>
</dbReference>
<protein>
    <submittedName>
        <fullName evidence="2">Uncharacterized protein</fullName>
    </submittedName>
</protein>
<dbReference type="SUPFAM" id="SSF75169">
    <property type="entry name" value="DsrEFH-like"/>
    <property type="match status" value="1"/>
</dbReference>
<keyword evidence="3" id="KW-1185">Reference proteome</keyword>
<keyword evidence="1" id="KW-0732">Signal</keyword>
<dbReference type="PANTHER" id="PTHR37691">
    <property type="entry name" value="BLR3518 PROTEIN"/>
    <property type="match status" value="1"/>
</dbReference>
<organism evidence="2 3">
    <name type="scientific">Halorhodospira halophila (strain DSM 244 / SL1)</name>
    <name type="common">Ectothiorhodospira halophila (strain DSM 244 / SL1)</name>
    <dbReference type="NCBI Taxonomy" id="349124"/>
    <lineage>
        <taxon>Bacteria</taxon>
        <taxon>Pseudomonadati</taxon>
        <taxon>Pseudomonadota</taxon>
        <taxon>Gammaproteobacteria</taxon>
        <taxon>Chromatiales</taxon>
        <taxon>Ectothiorhodospiraceae</taxon>
        <taxon>Halorhodospira</taxon>
    </lineage>
</organism>
<dbReference type="Proteomes" id="UP000000647">
    <property type="component" value="Chromosome"/>
</dbReference>
<dbReference type="HOGENOM" id="CLU_129912_0_0_6"/>
<dbReference type="KEGG" id="hha:Hhal_1943"/>
<evidence type="ECO:0000313" key="2">
    <source>
        <dbReference type="EMBL" id="ABM62707.1"/>
    </source>
</evidence>
<proteinExistence type="predicted"/>